<feature type="transmembrane region" description="Helical" evidence="3">
    <location>
        <begin position="411"/>
        <end position="431"/>
    </location>
</feature>
<keyword evidence="3" id="KW-0472">Membrane</keyword>
<dbReference type="FunFam" id="3.30.70.270:FF:000001">
    <property type="entry name" value="Diguanylate cyclase domain protein"/>
    <property type="match status" value="1"/>
</dbReference>
<dbReference type="GO" id="GO:0005886">
    <property type="term" value="C:plasma membrane"/>
    <property type="evidence" value="ECO:0007669"/>
    <property type="project" value="TreeGrafter"/>
</dbReference>
<keyword evidence="3" id="KW-0812">Transmembrane</keyword>
<dbReference type="NCBIfam" id="TIGR00254">
    <property type="entry name" value="GGDEF"/>
    <property type="match status" value="1"/>
</dbReference>
<reference evidence="6 7" key="1">
    <citation type="submission" date="2019-04" db="EMBL/GenBank/DDBJ databases">
        <title>Salinimonas iocasae sp. nov., a halophilic bacterium isolated from the outer tube casing of tubeworms in Okinawa Trough.</title>
        <authorList>
            <person name="Zhang H."/>
            <person name="Wang H."/>
            <person name="Li C."/>
        </authorList>
    </citation>
    <scope>NUCLEOTIDE SEQUENCE [LARGE SCALE GENOMIC DNA]</scope>
    <source>
        <strain evidence="6 7">KX18D6</strain>
    </source>
</reference>
<gene>
    <name evidence="6" type="ORF">FBQ74_04705</name>
</gene>
<keyword evidence="4" id="KW-0732">Signal</keyword>
<dbReference type="SMART" id="SM00267">
    <property type="entry name" value="GGDEF"/>
    <property type="match status" value="1"/>
</dbReference>
<organism evidence="6 7">
    <name type="scientific">Salinimonas iocasae</name>
    <dbReference type="NCBI Taxonomy" id="2572577"/>
    <lineage>
        <taxon>Bacteria</taxon>
        <taxon>Pseudomonadati</taxon>
        <taxon>Pseudomonadota</taxon>
        <taxon>Gammaproteobacteria</taxon>
        <taxon>Alteromonadales</taxon>
        <taxon>Alteromonadaceae</taxon>
        <taxon>Alteromonas/Salinimonas group</taxon>
        <taxon>Salinimonas</taxon>
    </lineage>
</organism>
<proteinExistence type="predicted"/>
<dbReference type="EC" id="2.7.7.65" evidence="2"/>
<evidence type="ECO:0000256" key="1">
    <source>
        <dbReference type="ARBA" id="ARBA00001946"/>
    </source>
</evidence>
<evidence type="ECO:0000259" key="5">
    <source>
        <dbReference type="PROSITE" id="PS50887"/>
    </source>
</evidence>
<dbReference type="InterPro" id="IPR000160">
    <property type="entry name" value="GGDEF_dom"/>
</dbReference>
<dbReference type="InterPro" id="IPR050469">
    <property type="entry name" value="Diguanylate_Cyclase"/>
</dbReference>
<dbReference type="GO" id="GO:0052621">
    <property type="term" value="F:diguanylate cyclase activity"/>
    <property type="evidence" value="ECO:0007669"/>
    <property type="project" value="UniProtKB-EC"/>
</dbReference>
<dbReference type="Pfam" id="PF00990">
    <property type="entry name" value="GGDEF"/>
    <property type="match status" value="1"/>
</dbReference>
<dbReference type="SUPFAM" id="SSF55073">
    <property type="entry name" value="Nucleotide cyclase"/>
    <property type="match status" value="1"/>
</dbReference>
<dbReference type="PANTHER" id="PTHR45138">
    <property type="entry name" value="REGULATORY COMPONENTS OF SENSORY TRANSDUCTION SYSTEM"/>
    <property type="match status" value="1"/>
</dbReference>
<dbReference type="KEGG" id="salk:FBQ74_04705"/>
<dbReference type="OrthoDB" id="9803824at2"/>
<dbReference type="GO" id="GO:0043709">
    <property type="term" value="P:cell adhesion involved in single-species biofilm formation"/>
    <property type="evidence" value="ECO:0007669"/>
    <property type="project" value="TreeGrafter"/>
</dbReference>
<dbReference type="PANTHER" id="PTHR45138:SF24">
    <property type="entry name" value="DIGUANYLATE CYCLASE DGCC-RELATED"/>
    <property type="match status" value="1"/>
</dbReference>
<dbReference type="Gene3D" id="3.30.70.270">
    <property type="match status" value="1"/>
</dbReference>
<feature type="chain" id="PRO_5022738185" description="diguanylate cyclase" evidence="4">
    <location>
        <begin position="19"/>
        <end position="603"/>
    </location>
</feature>
<dbReference type="InterPro" id="IPR029787">
    <property type="entry name" value="Nucleotide_cyclase"/>
</dbReference>
<dbReference type="CDD" id="cd01949">
    <property type="entry name" value="GGDEF"/>
    <property type="match status" value="1"/>
</dbReference>
<feature type="signal peptide" evidence="4">
    <location>
        <begin position="1"/>
        <end position="18"/>
    </location>
</feature>
<keyword evidence="3" id="KW-1133">Transmembrane helix</keyword>
<evidence type="ECO:0000256" key="2">
    <source>
        <dbReference type="ARBA" id="ARBA00012528"/>
    </source>
</evidence>
<dbReference type="PROSITE" id="PS50887">
    <property type="entry name" value="GGDEF"/>
    <property type="match status" value="1"/>
</dbReference>
<accession>A0A5B7YC53</accession>
<feature type="domain" description="GGDEF" evidence="5">
    <location>
        <begin position="471"/>
        <end position="603"/>
    </location>
</feature>
<dbReference type="InterPro" id="IPR043128">
    <property type="entry name" value="Rev_trsase/Diguanyl_cyclase"/>
</dbReference>
<dbReference type="EMBL" id="CP039852">
    <property type="protein sequence ID" value="QCZ92823.1"/>
    <property type="molecule type" value="Genomic_DNA"/>
</dbReference>
<evidence type="ECO:0000313" key="7">
    <source>
        <dbReference type="Proteomes" id="UP000304912"/>
    </source>
</evidence>
<dbReference type="Proteomes" id="UP000304912">
    <property type="component" value="Chromosome"/>
</dbReference>
<evidence type="ECO:0000256" key="4">
    <source>
        <dbReference type="SAM" id="SignalP"/>
    </source>
</evidence>
<name>A0A5B7YC53_9ALTE</name>
<evidence type="ECO:0000256" key="3">
    <source>
        <dbReference type="SAM" id="Phobius"/>
    </source>
</evidence>
<dbReference type="GO" id="GO:1902201">
    <property type="term" value="P:negative regulation of bacterial-type flagellum-dependent cell motility"/>
    <property type="evidence" value="ECO:0007669"/>
    <property type="project" value="TreeGrafter"/>
</dbReference>
<sequence length="603" mass="68633">MKRISFFFLILIPFCLLASTSAGQPIADYKRTYIDLKKRYPDPQLRVEAAAEEKAFDKSDLGRVFTFIANSEVHSITSSLTFPKIHDDTWTSIRNEDENLYYGIQGLSIIYSEAPLRDRLEKLIVFREGIPRHIQSDIVYALTAKIISSLFYLNEISPALIELMLVMDSLSDEDPNKIFQYSKADSFNTAFDIYFELSDFKAARKYCNRYVENTSFLTHSQYVRCNALLSNHENSEDYLEQAFENTTSPLAKAKILGSKVWRDLHHNNVDNETLKNIDLVIATWESQTVKNREQLVSSYIKKTYVLSILSEFTDAHKAIEKAHGYNTPSIGYERLINMAEIVLLKAEGKLDDALALSRETLFDFFYSEPVMSAGERTVLSATLDKVLNFSDYESMQRKNREQLLLIKNQNLTRTLLVISLFLSLAVLLLTYQGYRSFKRRAQYDGLTGIYNRSTGIERLNSVYTNARRGTDSLVLALVDLDDFKKINDKFGHSAGDEVLKVFAKIAQDSIRTSDILMRYGGEEFLFVFAGITPKMVSEKLEDIRESLKEHKDWKSVETEFSVSFSAGISSAPNTGEIQEAINRADESLYRAKAQGKGKSCIAG</sequence>
<protein>
    <recommendedName>
        <fullName evidence="2">diguanylate cyclase</fullName>
        <ecNumber evidence="2">2.7.7.65</ecNumber>
    </recommendedName>
</protein>
<keyword evidence="7" id="KW-1185">Reference proteome</keyword>
<evidence type="ECO:0000313" key="6">
    <source>
        <dbReference type="EMBL" id="QCZ92823.1"/>
    </source>
</evidence>
<dbReference type="AlphaFoldDB" id="A0A5B7YC53"/>
<comment type="cofactor">
    <cofactor evidence="1">
        <name>Mg(2+)</name>
        <dbReference type="ChEBI" id="CHEBI:18420"/>
    </cofactor>
</comment>
<dbReference type="RefSeq" id="WP_139755572.1">
    <property type="nucleotide sequence ID" value="NZ_CP039852.1"/>
</dbReference>